<organism evidence="4 5">
    <name type="scientific">Clostridium simiarum</name>
    <dbReference type="NCBI Taxonomy" id="2841506"/>
    <lineage>
        <taxon>Bacteria</taxon>
        <taxon>Bacillati</taxon>
        <taxon>Bacillota</taxon>
        <taxon>Clostridia</taxon>
        <taxon>Eubacteriales</taxon>
        <taxon>Clostridiaceae</taxon>
        <taxon>Clostridium</taxon>
    </lineage>
</organism>
<dbReference type="InterPro" id="IPR029442">
    <property type="entry name" value="GyrI-like"/>
</dbReference>
<evidence type="ECO:0000256" key="2">
    <source>
        <dbReference type="ARBA" id="ARBA00023163"/>
    </source>
</evidence>
<accession>A0ABS6F400</accession>
<protein>
    <submittedName>
        <fullName evidence="4">MerR family transcriptional regulator</fullName>
    </submittedName>
</protein>
<sequence>MKAKILIGEMAKLHNISAQTLRYYDQIGLFKPDYIDEVNNYRYYGIEQFAQLDSILFLKKLGVPLKDIQKYFKERNLNSMIDVLKHKEIMIKKEIDILNRRCKSIEDKVRFMEEYMREDIFDKCTIKTLPSRKIVYLDLEEGDSVIHFEYGLKELTALVKDDLCLFNGIISCIIDRNQLKNKKYNYYKSVALIFEEEDLDKNLKTLSGGKYATIAFKGDCEIGEIHYKKLLCWIEENNLEIVGDGIFLIITDSAFSEFKQEYINEIQIPIK</sequence>
<dbReference type="InterPro" id="IPR047057">
    <property type="entry name" value="MerR_fam"/>
</dbReference>
<dbReference type="PROSITE" id="PS50937">
    <property type="entry name" value="HTH_MERR_2"/>
    <property type="match status" value="1"/>
</dbReference>
<proteinExistence type="predicted"/>
<dbReference type="PANTHER" id="PTHR30204:SF69">
    <property type="entry name" value="MERR-FAMILY TRANSCRIPTIONAL REGULATOR"/>
    <property type="match status" value="1"/>
</dbReference>
<reference evidence="4 5" key="1">
    <citation type="submission" date="2021-06" db="EMBL/GenBank/DDBJ databases">
        <authorList>
            <person name="Sun Q."/>
            <person name="Li D."/>
        </authorList>
    </citation>
    <scope>NUCLEOTIDE SEQUENCE [LARGE SCALE GENOMIC DNA]</scope>
    <source>
        <strain evidence="4 5">MSJ-4</strain>
    </source>
</reference>
<keyword evidence="2" id="KW-0804">Transcription</keyword>
<name>A0ABS6F400_9CLOT</name>
<feature type="domain" description="HTH merR-type" evidence="3">
    <location>
        <begin position="4"/>
        <end position="74"/>
    </location>
</feature>
<dbReference type="RefSeq" id="WP_216457911.1">
    <property type="nucleotide sequence ID" value="NZ_JAHLQL010000007.1"/>
</dbReference>
<evidence type="ECO:0000256" key="1">
    <source>
        <dbReference type="ARBA" id="ARBA00023015"/>
    </source>
</evidence>
<dbReference type="Pfam" id="PF06445">
    <property type="entry name" value="GyrI-like"/>
    <property type="match status" value="1"/>
</dbReference>
<evidence type="ECO:0000313" key="4">
    <source>
        <dbReference type="EMBL" id="MBU5593234.1"/>
    </source>
</evidence>
<evidence type="ECO:0000313" key="5">
    <source>
        <dbReference type="Proteomes" id="UP000736583"/>
    </source>
</evidence>
<dbReference type="SMART" id="SM00422">
    <property type="entry name" value="HTH_MERR"/>
    <property type="match status" value="1"/>
</dbReference>
<dbReference type="EMBL" id="JAHLQL010000007">
    <property type="protein sequence ID" value="MBU5593234.1"/>
    <property type="molecule type" value="Genomic_DNA"/>
</dbReference>
<dbReference type="PANTHER" id="PTHR30204">
    <property type="entry name" value="REDOX-CYCLING DRUG-SENSING TRANSCRIPTIONAL ACTIVATOR SOXR"/>
    <property type="match status" value="1"/>
</dbReference>
<keyword evidence="5" id="KW-1185">Reference proteome</keyword>
<dbReference type="Proteomes" id="UP000736583">
    <property type="component" value="Unassembled WGS sequence"/>
</dbReference>
<evidence type="ECO:0000259" key="3">
    <source>
        <dbReference type="PROSITE" id="PS50937"/>
    </source>
</evidence>
<dbReference type="InterPro" id="IPR000551">
    <property type="entry name" value="MerR-type_HTH_dom"/>
</dbReference>
<keyword evidence="1" id="KW-0805">Transcription regulation</keyword>
<comment type="caution">
    <text evidence="4">The sequence shown here is derived from an EMBL/GenBank/DDBJ whole genome shotgun (WGS) entry which is preliminary data.</text>
</comment>
<dbReference type="Pfam" id="PF13411">
    <property type="entry name" value="MerR_1"/>
    <property type="match status" value="1"/>
</dbReference>
<gene>
    <name evidence="4" type="ORF">KQI89_15905</name>
</gene>
<dbReference type="CDD" id="cd01107">
    <property type="entry name" value="HTH_BmrR"/>
    <property type="match status" value="1"/>
</dbReference>